<dbReference type="GO" id="GO:0020037">
    <property type="term" value="F:heme binding"/>
    <property type="evidence" value="ECO:0007669"/>
    <property type="project" value="InterPro"/>
</dbReference>
<proteinExistence type="inferred from homology"/>
<evidence type="ECO:0000256" key="1">
    <source>
        <dbReference type="ARBA" id="ARBA00010617"/>
    </source>
</evidence>
<dbReference type="OrthoDB" id="502624at2"/>
<evidence type="ECO:0000256" key="8">
    <source>
        <dbReference type="SAM" id="MobiDB-lite"/>
    </source>
</evidence>
<evidence type="ECO:0000256" key="6">
    <source>
        <dbReference type="ARBA" id="ARBA00023033"/>
    </source>
</evidence>
<dbReference type="InterPro" id="IPR036396">
    <property type="entry name" value="Cyt_P450_sf"/>
</dbReference>
<keyword evidence="6 7" id="KW-0503">Monooxygenase</keyword>
<dbReference type="Gene3D" id="1.10.630.10">
    <property type="entry name" value="Cytochrome P450"/>
    <property type="match status" value="1"/>
</dbReference>
<dbReference type="PRINTS" id="PR00359">
    <property type="entry name" value="BP450"/>
</dbReference>
<feature type="region of interest" description="Disordered" evidence="8">
    <location>
        <begin position="84"/>
        <end position="103"/>
    </location>
</feature>
<dbReference type="CDD" id="cd20625">
    <property type="entry name" value="CYP164-like"/>
    <property type="match status" value="1"/>
</dbReference>
<dbReference type="PANTHER" id="PTHR46696">
    <property type="entry name" value="P450, PUTATIVE (EUROFUNG)-RELATED"/>
    <property type="match status" value="1"/>
</dbReference>
<evidence type="ECO:0000256" key="2">
    <source>
        <dbReference type="ARBA" id="ARBA00022617"/>
    </source>
</evidence>
<dbReference type="InterPro" id="IPR017972">
    <property type="entry name" value="Cyt_P450_CS"/>
</dbReference>
<dbReference type="InterPro" id="IPR001128">
    <property type="entry name" value="Cyt_P450"/>
</dbReference>
<keyword evidence="3 7" id="KW-0479">Metal-binding</keyword>
<keyword evidence="2 7" id="KW-0349">Heme</keyword>
<dbReference type="AlphaFoldDB" id="A0A3L8P2W2"/>
<dbReference type="PRINTS" id="PR00385">
    <property type="entry name" value="P450"/>
</dbReference>
<keyword evidence="5 7" id="KW-0408">Iron</keyword>
<dbReference type="GO" id="GO:0006707">
    <property type="term" value="P:cholesterol catabolic process"/>
    <property type="evidence" value="ECO:0007669"/>
    <property type="project" value="TreeGrafter"/>
</dbReference>
<dbReference type="SUPFAM" id="SSF48264">
    <property type="entry name" value="Cytochrome P450"/>
    <property type="match status" value="1"/>
</dbReference>
<dbReference type="RefSeq" id="WP_121805249.1">
    <property type="nucleotide sequence ID" value="NZ_RDBE01000006.1"/>
</dbReference>
<name>A0A3L8P2W2_9ACTN</name>
<evidence type="ECO:0000256" key="3">
    <source>
        <dbReference type="ARBA" id="ARBA00022723"/>
    </source>
</evidence>
<comment type="similarity">
    <text evidence="1 7">Belongs to the cytochrome P450 family.</text>
</comment>
<evidence type="ECO:0000256" key="5">
    <source>
        <dbReference type="ARBA" id="ARBA00023004"/>
    </source>
</evidence>
<dbReference type="GO" id="GO:0005506">
    <property type="term" value="F:iron ion binding"/>
    <property type="evidence" value="ECO:0007669"/>
    <property type="project" value="InterPro"/>
</dbReference>
<keyword evidence="4 7" id="KW-0560">Oxidoreductase</keyword>
<dbReference type="PANTHER" id="PTHR46696:SF4">
    <property type="entry name" value="BIOTIN BIOSYNTHESIS CYTOCHROME P450"/>
    <property type="match status" value="1"/>
</dbReference>
<dbReference type="Proteomes" id="UP000281708">
    <property type="component" value="Unassembled WGS sequence"/>
</dbReference>
<protein>
    <submittedName>
        <fullName evidence="9">Cytochrome P450</fullName>
    </submittedName>
</protein>
<reference evidence="9 10" key="1">
    <citation type="submission" date="2018-10" db="EMBL/GenBank/DDBJ databases">
        <title>Marmoricola sp. 4Q3S-7 whole genome shotgun sequence.</title>
        <authorList>
            <person name="Li F."/>
        </authorList>
    </citation>
    <scope>NUCLEOTIDE SEQUENCE [LARGE SCALE GENOMIC DNA]</scope>
    <source>
        <strain evidence="9 10">4Q3S-7</strain>
    </source>
</reference>
<dbReference type="EMBL" id="RDBE01000006">
    <property type="protein sequence ID" value="RLV49484.1"/>
    <property type="molecule type" value="Genomic_DNA"/>
</dbReference>
<evidence type="ECO:0000256" key="4">
    <source>
        <dbReference type="ARBA" id="ARBA00023002"/>
    </source>
</evidence>
<keyword evidence="10" id="KW-1185">Reference proteome</keyword>
<dbReference type="FunFam" id="1.10.630.10:FF:000018">
    <property type="entry name" value="Cytochrome P450 monooxygenase"/>
    <property type="match status" value="1"/>
</dbReference>
<dbReference type="GO" id="GO:0036199">
    <property type="term" value="F:cholest-4-en-3-one 26-monooxygenase activity"/>
    <property type="evidence" value="ECO:0007669"/>
    <property type="project" value="TreeGrafter"/>
</dbReference>
<evidence type="ECO:0000313" key="10">
    <source>
        <dbReference type="Proteomes" id="UP000281708"/>
    </source>
</evidence>
<comment type="caution">
    <text evidence="9">The sequence shown here is derived from an EMBL/GenBank/DDBJ whole genome shotgun (WGS) entry which is preliminary data.</text>
</comment>
<evidence type="ECO:0000256" key="7">
    <source>
        <dbReference type="RuleBase" id="RU000461"/>
    </source>
</evidence>
<accession>A0A3L8P2W2</accession>
<organism evidence="9 10">
    <name type="scientific">Nocardioides mangrovicus</name>
    <dbReference type="NCBI Taxonomy" id="2478913"/>
    <lineage>
        <taxon>Bacteria</taxon>
        <taxon>Bacillati</taxon>
        <taxon>Actinomycetota</taxon>
        <taxon>Actinomycetes</taxon>
        <taxon>Propionibacteriales</taxon>
        <taxon>Nocardioidaceae</taxon>
        <taxon>Nocardioides</taxon>
    </lineage>
</organism>
<dbReference type="Pfam" id="PF00067">
    <property type="entry name" value="p450"/>
    <property type="match status" value="1"/>
</dbReference>
<gene>
    <name evidence="9" type="ORF">D9V37_05965</name>
</gene>
<sequence>MDRVRQAVGFATALYGDRLRTAVGAYVQRDPFSRLRQRPGRVDPYPVYEHIRARGGWVGTRLGNLATVDHAACDQILRSRRFGVRPEGESGADETGGLSFLNENPPDHGRLRRLAAPAFGARQVAGYRPRIERVVAELLDRAGSRFDLVDDLAAPLPIAVITELLGIPDADATAFAAYGEVVGSALGGIRSLGHARALMRANADLEQIFERLVEERRRRPADDLVSRLAAAEGDALRPGELVPMCTLLLIAGFETTVNLIGNAVGALLDHPDQWALLCEDPSQAGRAAAETLRFDPPVQRTARVSFDEVEVAGRPVASHQVVHVLLGGANRDPAVFTEPDRFDLTRPDAGEHLAFGSGAHHCLGRPLAELEAEIALRVLAERLPRLRRAGPVRLRPATLIRGPLHLPVAA</sequence>
<dbReference type="GO" id="GO:0008395">
    <property type="term" value="F:steroid hydroxylase activity"/>
    <property type="evidence" value="ECO:0007669"/>
    <property type="project" value="TreeGrafter"/>
</dbReference>
<dbReference type="InterPro" id="IPR002397">
    <property type="entry name" value="Cyt_P450_B"/>
</dbReference>
<dbReference type="PROSITE" id="PS00086">
    <property type="entry name" value="CYTOCHROME_P450"/>
    <property type="match status" value="1"/>
</dbReference>
<evidence type="ECO:0000313" key="9">
    <source>
        <dbReference type="EMBL" id="RLV49484.1"/>
    </source>
</evidence>